<keyword evidence="4 7" id="KW-1133">Transmembrane helix</keyword>
<evidence type="ECO:0000313" key="9">
    <source>
        <dbReference type="Proteomes" id="UP000663845"/>
    </source>
</evidence>
<proteinExistence type="inferred from homology"/>
<protein>
    <recommendedName>
        <fullName evidence="10">Aquaporin-like protein</fullName>
    </recommendedName>
</protein>
<comment type="caution">
    <text evidence="8">The sequence shown here is derived from an EMBL/GenBank/DDBJ whole genome shotgun (WGS) entry which is preliminary data.</text>
</comment>
<evidence type="ECO:0000256" key="3">
    <source>
        <dbReference type="ARBA" id="ARBA00022692"/>
    </source>
</evidence>
<dbReference type="GO" id="GO:0015250">
    <property type="term" value="F:water channel activity"/>
    <property type="evidence" value="ECO:0007669"/>
    <property type="project" value="TreeGrafter"/>
</dbReference>
<reference evidence="8" key="1">
    <citation type="submission" date="2021-02" db="EMBL/GenBank/DDBJ databases">
        <authorList>
            <person name="Nowell W R."/>
        </authorList>
    </citation>
    <scope>NUCLEOTIDE SEQUENCE</scope>
</reference>
<evidence type="ECO:0000256" key="1">
    <source>
        <dbReference type="ARBA" id="ARBA00004141"/>
    </source>
</evidence>
<evidence type="ECO:0000256" key="4">
    <source>
        <dbReference type="ARBA" id="ARBA00022989"/>
    </source>
</evidence>
<feature type="transmembrane region" description="Helical" evidence="7">
    <location>
        <begin position="91"/>
        <end position="111"/>
    </location>
</feature>
<dbReference type="PANTHER" id="PTHR19139:SF199">
    <property type="entry name" value="MIP17260P"/>
    <property type="match status" value="1"/>
</dbReference>
<feature type="transmembrane region" description="Helical" evidence="7">
    <location>
        <begin position="118"/>
        <end position="134"/>
    </location>
</feature>
<keyword evidence="5 7" id="KW-0472">Membrane</keyword>
<dbReference type="Gene3D" id="1.20.1080.10">
    <property type="entry name" value="Glycerol uptake facilitator protein"/>
    <property type="match status" value="1"/>
</dbReference>
<dbReference type="SUPFAM" id="SSF81338">
    <property type="entry name" value="Aquaporin-like"/>
    <property type="match status" value="1"/>
</dbReference>
<feature type="transmembrane region" description="Helical" evidence="7">
    <location>
        <begin position="160"/>
        <end position="178"/>
    </location>
</feature>
<evidence type="ECO:0008006" key="10">
    <source>
        <dbReference type="Google" id="ProtNLM"/>
    </source>
</evidence>
<dbReference type="GO" id="GO:0005886">
    <property type="term" value="C:plasma membrane"/>
    <property type="evidence" value="ECO:0007669"/>
    <property type="project" value="TreeGrafter"/>
</dbReference>
<comment type="subcellular location">
    <subcellularLocation>
        <location evidence="1">Membrane</location>
        <topology evidence="1">Multi-pass membrane protein</topology>
    </subcellularLocation>
</comment>
<sequence length="196" mass="21526">MSLSTIRINPGDTSSLDHFPKLVVGVPENEFVQPAPLRVRLLCELIVEIIGYLVSQAIGALIGGALLLALYGSDNTLGTPALSPGVTVLRGFLIEFICTTILSFVIFFTTSYNTQKEAAIPIGLVVFSSFLLGADRDGSALNPWRWLGPAVFSHTFKSEAWIYTVGPIGGFLLGYVLFRIYKAIWNWNADNQFHRM</sequence>
<evidence type="ECO:0000256" key="6">
    <source>
        <dbReference type="RuleBase" id="RU000477"/>
    </source>
</evidence>
<dbReference type="Proteomes" id="UP000663845">
    <property type="component" value="Unassembled WGS sequence"/>
</dbReference>
<evidence type="ECO:0000256" key="2">
    <source>
        <dbReference type="ARBA" id="ARBA00006175"/>
    </source>
</evidence>
<evidence type="ECO:0000313" key="8">
    <source>
        <dbReference type="EMBL" id="CAF0995149.1"/>
    </source>
</evidence>
<dbReference type="InterPro" id="IPR023271">
    <property type="entry name" value="Aquaporin-like"/>
</dbReference>
<comment type="similarity">
    <text evidence="2 6">Belongs to the MIP/aquaporin (TC 1.A.8) family.</text>
</comment>
<name>A0A814GE62_9BILA</name>
<evidence type="ECO:0000256" key="7">
    <source>
        <dbReference type="SAM" id="Phobius"/>
    </source>
</evidence>
<dbReference type="AlphaFoldDB" id="A0A814GE62"/>
<gene>
    <name evidence="8" type="ORF">JYZ213_LOCUS15679</name>
</gene>
<dbReference type="PRINTS" id="PR00783">
    <property type="entry name" value="MINTRINSICP"/>
</dbReference>
<dbReference type="InterPro" id="IPR000425">
    <property type="entry name" value="MIP"/>
</dbReference>
<dbReference type="InterPro" id="IPR034294">
    <property type="entry name" value="Aquaporin_transptr"/>
</dbReference>
<keyword evidence="6" id="KW-0813">Transport</keyword>
<evidence type="ECO:0000256" key="5">
    <source>
        <dbReference type="ARBA" id="ARBA00023136"/>
    </source>
</evidence>
<dbReference type="Pfam" id="PF00230">
    <property type="entry name" value="MIP"/>
    <property type="match status" value="1"/>
</dbReference>
<dbReference type="EMBL" id="CAJNOG010000137">
    <property type="protein sequence ID" value="CAF0995149.1"/>
    <property type="molecule type" value="Genomic_DNA"/>
</dbReference>
<feature type="transmembrane region" description="Helical" evidence="7">
    <location>
        <begin position="45"/>
        <end position="71"/>
    </location>
</feature>
<keyword evidence="3 6" id="KW-0812">Transmembrane</keyword>
<dbReference type="PANTHER" id="PTHR19139">
    <property type="entry name" value="AQUAPORIN TRANSPORTER"/>
    <property type="match status" value="1"/>
</dbReference>
<organism evidence="8 9">
    <name type="scientific">Adineta steineri</name>
    <dbReference type="NCBI Taxonomy" id="433720"/>
    <lineage>
        <taxon>Eukaryota</taxon>
        <taxon>Metazoa</taxon>
        <taxon>Spiralia</taxon>
        <taxon>Gnathifera</taxon>
        <taxon>Rotifera</taxon>
        <taxon>Eurotatoria</taxon>
        <taxon>Bdelloidea</taxon>
        <taxon>Adinetida</taxon>
        <taxon>Adinetidae</taxon>
        <taxon>Adineta</taxon>
    </lineage>
</organism>
<accession>A0A814GE62</accession>